<dbReference type="GeneID" id="74568456"/>
<dbReference type="GO" id="GO:0017183">
    <property type="term" value="P:protein histidyl modification to diphthamide"/>
    <property type="evidence" value="ECO:0007669"/>
    <property type="project" value="InterPro"/>
</dbReference>
<dbReference type="InterPro" id="IPR016435">
    <property type="entry name" value="DPH1/DPH2"/>
</dbReference>
<dbReference type="NCBIfam" id="TIGR00322">
    <property type="entry name" value="diphth2_R"/>
    <property type="match status" value="1"/>
</dbReference>
<accession>A0A915SII4</accession>
<dbReference type="Proteomes" id="UP001055553">
    <property type="component" value="Chromosome"/>
</dbReference>
<dbReference type="Gene3D" id="3.40.50.11850">
    <property type="entry name" value="Diphthamide synthesis DPH1/DPH2 domain 2"/>
    <property type="match status" value="1"/>
</dbReference>
<name>A0A915SII4_9ARCH</name>
<reference evidence="2" key="1">
    <citation type="journal article" date="2022" name="Int. J. Syst. Evol. Microbiol.">
        <title>Nanobdella aerobiophila gen. nov., sp. nov., a thermoacidophilic, obligate ectosymbiotic archaeon, and proposal of Nanobdellaceae fam. nov., Nanobdellales ord. nov. and Nanobdellia class. nov.</title>
        <authorList>
            <person name="Kato S."/>
            <person name="Ogasawara A."/>
            <person name="Itoh T."/>
            <person name="Sakai H.D."/>
            <person name="Shimizu M."/>
            <person name="Yuki M."/>
            <person name="Kaneko M."/>
            <person name="Takashina T."/>
            <person name="Ohkuma M."/>
        </authorList>
    </citation>
    <scope>NUCLEOTIDE SEQUENCE [LARGE SCALE GENOMIC DNA]</scope>
    <source>
        <strain evidence="2">MJ1</strain>
    </source>
</reference>
<sequence>MDVINIPTKFKLKEIKNLEELKKHLPKKFILVSITQYNDYAKYIYNNLKNDYNIVIKPELYEINVLGCYSEPANLEGIDTVLLIGNGKFHAENIIRNLVKRTIVYDPIYGEINIYEPDYNYKKSIDYLLVKLKNSNNIGIILSIKPGQYYYLETLKVKEKLEKDGKNVYLFIGDTIDILQLLNFPYIDFWIFSACPRIIDDIIRNNLNGLTIDIVMKNLEKSTNI</sequence>
<dbReference type="InterPro" id="IPR042265">
    <property type="entry name" value="DPH1/DPH2_3"/>
</dbReference>
<proteinExistence type="predicted"/>
<keyword evidence="2" id="KW-1185">Reference proteome</keyword>
<dbReference type="PANTHER" id="PTHR10762">
    <property type="entry name" value="DIPHTHAMIDE BIOSYNTHESIS PROTEIN"/>
    <property type="match status" value="1"/>
</dbReference>
<evidence type="ECO:0000313" key="1">
    <source>
        <dbReference type="EMBL" id="BBL45662.1"/>
    </source>
</evidence>
<dbReference type="GO" id="GO:0090560">
    <property type="term" value="F:2-(3-amino-3-carboxypropyl)histidine synthase activity"/>
    <property type="evidence" value="ECO:0007669"/>
    <property type="project" value="InterPro"/>
</dbReference>
<dbReference type="AlphaFoldDB" id="A0A915SII4"/>
<dbReference type="KEGG" id="naer:MJ1_0509"/>
<evidence type="ECO:0000313" key="2">
    <source>
        <dbReference type="Proteomes" id="UP001055553"/>
    </source>
</evidence>
<dbReference type="RefSeq" id="WP_258392977.1">
    <property type="nucleotide sequence ID" value="NZ_AP019769.1"/>
</dbReference>
<protein>
    <submittedName>
        <fullName evidence="1">2-(3-amino-3-carboxypropyl)histidine synthase</fullName>
    </submittedName>
</protein>
<dbReference type="EMBL" id="AP019769">
    <property type="protein sequence ID" value="BBL45662.1"/>
    <property type="molecule type" value="Genomic_DNA"/>
</dbReference>
<dbReference type="InterPro" id="IPR042264">
    <property type="entry name" value="DPH1/DPH2_2"/>
</dbReference>
<dbReference type="Pfam" id="PF01866">
    <property type="entry name" value="Diphthamide_syn"/>
    <property type="match status" value="1"/>
</dbReference>
<organism evidence="1 2">
    <name type="scientific">Nanobdella aerobiophila</name>
    <dbReference type="NCBI Taxonomy" id="2586965"/>
    <lineage>
        <taxon>Archaea</taxon>
        <taxon>Nanobdellota</taxon>
        <taxon>Nanobdellia</taxon>
        <taxon>Nanobdellales</taxon>
        <taxon>Nanobdellaceae</taxon>
        <taxon>Nanobdella</taxon>
    </lineage>
</organism>
<dbReference type="PANTHER" id="PTHR10762:SF1">
    <property type="entry name" value="2-(3-AMINO-3-CARBOXYPROPYL)HISTIDINE SYNTHASE SUBUNIT 1"/>
    <property type="match status" value="1"/>
</dbReference>
<gene>
    <name evidence="1" type="ORF">MJ1_0509</name>
</gene>
<dbReference type="Gene3D" id="3.40.50.11860">
    <property type="entry name" value="Diphthamide synthesis DPH1/DPH2 domain 3"/>
    <property type="match status" value="1"/>
</dbReference>